<reference evidence="2 3" key="1">
    <citation type="journal article" date="2011" name="Science">
        <title>The Selaginella genome identifies genetic changes associated with the evolution of vascular plants.</title>
        <authorList>
            <person name="Banks J.A."/>
            <person name="Nishiyama T."/>
            <person name="Hasebe M."/>
            <person name="Bowman J.L."/>
            <person name="Gribskov M."/>
            <person name="dePamphilis C."/>
            <person name="Albert V.A."/>
            <person name="Aono N."/>
            <person name="Aoyama T."/>
            <person name="Ambrose B.A."/>
            <person name="Ashton N.W."/>
            <person name="Axtell M.J."/>
            <person name="Barker E."/>
            <person name="Barker M.S."/>
            <person name="Bennetzen J.L."/>
            <person name="Bonawitz N.D."/>
            <person name="Chapple C."/>
            <person name="Cheng C."/>
            <person name="Correa L.G."/>
            <person name="Dacre M."/>
            <person name="DeBarry J."/>
            <person name="Dreyer I."/>
            <person name="Elias M."/>
            <person name="Engstrom E.M."/>
            <person name="Estelle M."/>
            <person name="Feng L."/>
            <person name="Finet C."/>
            <person name="Floyd S.K."/>
            <person name="Frommer W.B."/>
            <person name="Fujita T."/>
            <person name="Gramzow L."/>
            <person name="Gutensohn M."/>
            <person name="Harholt J."/>
            <person name="Hattori M."/>
            <person name="Heyl A."/>
            <person name="Hirai T."/>
            <person name="Hiwatashi Y."/>
            <person name="Ishikawa M."/>
            <person name="Iwata M."/>
            <person name="Karol K.G."/>
            <person name="Koehler B."/>
            <person name="Kolukisaoglu U."/>
            <person name="Kubo M."/>
            <person name="Kurata T."/>
            <person name="Lalonde S."/>
            <person name="Li K."/>
            <person name="Li Y."/>
            <person name="Litt A."/>
            <person name="Lyons E."/>
            <person name="Manning G."/>
            <person name="Maruyama T."/>
            <person name="Michael T.P."/>
            <person name="Mikami K."/>
            <person name="Miyazaki S."/>
            <person name="Morinaga S."/>
            <person name="Murata T."/>
            <person name="Mueller-Roeber B."/>
            <person name="Nelson D.R."/>
            <person name="Obara M."/>
            <person name="Oguri Y."/>
            <person name="Olmstead R.G."/>
            <person name="Onodera N."/>
            <person name="Petersen B.L."/>
            <person name="Pils B."/>
            <person name="Prigge M."/>
            <person name="Rensing S.A."/>
            <person name="Riano-Pachon D.M."/>
            <person name="Roberts A.W."/>
            <person name="Sato Y."/>
            <person name="Scheller H.V."/>
            <person name="Schulz B."/>
            <person name="Schulz C."/>
            <person name="Shakirov E.V."/>
            <person name="Shibagaki N."/>
            <person name="Shinohara N."/>
            <person name="Shippen D.E."/>
            <person name="Soerensen I."/>
            <person name="Sotooka R."/>
            <person name="Sugimoto N."/>
            <person name="Sugita M."/>
            <person name="Sumikawa N."/>
            <person name="Tanurdzic M."/>
            <person name="Theissen G."/>
            <person name="Ulvskov P."/>
            <person name="Wakazuki S."/>
            <person name="Weng J.K."/>
            <person name="Willats W.W."/>
            <person name="Wipf D."/>
            <person name="Wolf P.G."/>
            <person name="Yang L."/>
            <person name="Zimmer A.D."/>
            <person name="Zhu Q."/>
            <person name="Mitros T."/>
            <person name="Hellsten U."/>
            <person name="Loque D."/>
            <person name="Otillar R."/>
            <person name="Salamov A."/>
            <person name="Schmutz J."/>
            <person name="Shapiro H."/>
            <person name="Lindquist E."/>
            <person name="Lucas S."/>
            <person name="Rokhsar D."/>
            <person name="Grigoriev I.V."/>
        </authorList>
    </citation>
    <scope>NUCLEOTIDE SEQUENCE [LARGE SCALE GENOMIC DNA]</scope>
</reference>
<dbReference type="EMBL" id="GL377587">
    <property type="protein sequence ID" value="EFJ25241.1"/>
    <property type="molecule type" value="Genomic_DNA"/>
</dbReference>
<dbReference type="Pfam" id="PF06355">
    <property type="entry name" value="Aegerolysin"/>
    <property type="match status" value="1"/>
</dbReference>
<dbReference type="eggNOG" id="ENOG502SSEK">
    <property type="taxonomic scope" value="Eukaryota"/>
</dbReference>
<dbReference type="InParanoid" id="D8RRH1"/>
<comment type="similarity">
    <text evidence="1">Belongs to the aegerolysin family.</text>
</comment>
<accession>D8RRH1</accession>
<name>D8RRH1_SELML</name>
<proteinExistence type="inferred from homology"/>
<dbReference type="InterPro" id="IPR009413">
    <property type="entry name" value="Aegerolysin-typ"/>
</dbReference>
<sequence length="140" mass="14909">LRGYPQWVSFKITNLGPDTLVVRNSVLPWGKWYKYPNKGIDGSSPGGVTIASGATSPTPPFAACGRENSPSGTEGTFDLYAKEIKVATIYFDCPYIGSNKLSVQYACNTCVVQLPSFSTSGPLGDLVIKVVALVNLEAEA</sequence>
<dbReference type="OMA" id="AKVEWDC"/>
<evidence type="ECO:0000313" key="3">
    <source>
        <dbReference type="Proteomes" id="UP000001514"/>
    </source>
</evidence>
<dbReference type="KEGG" id="smo:SELMODRAFT_99959"/>
<protein>
    <submittedName>
        <fullName evidence="2">Uncharacterized protein</fullName>
    </submittedName>
</protein>
<organism evidence="3">
    <name type="scientific">Selaginella moellendorffii</name>
    <name type="common">Spikemoss</name>
    <dbReference type="NCBI Taxonomy" id="88036"/>
    <lineage>
        <taxon>Eukaryota</taxon>
        <taxon>Viridiplantae</taxon>
        <taxon>Streptophyta</taxon>
        <taxon>Embryophyta</taxon>
        <taxon>Tracheophyta</taxon>
        <taxon>Lycopodiopsida</taxon>
        <taxon>Selaginellales</taxon>
        <taxon>Selaginellaceae</taxon>
        <taxon>Selaginella</taxon>
    </lineage>
</organism>
<dbReference type="Gene3D" id="2.60.270.50">
    <property type="match status" value="1"/>
</dbReference>
<feature type="non-terminal residue" evidence="2">
    <location>
        <position position="1"/>
    </location>
</feature>
<dbReference type="GO" id="GO:0019836">
    <property type="term" value="P:symbiont-mediated hemolysis of host erythrocyte"/>
    <property type="evidence" value="ECO:0007669"/>
    <property type="project" value="InterPro"/>
</dbReference>
<evidence type="ECO:0000313" key="2">
    <source>
        <dbReference type="EMBL" id="EFJ25241.1"/>
    </source>
</evidence>
<gene>
    <name evidence="2" type="ORF">SELMODRAFT_99959</name>
</gene>
<dbReference type="Proteomes" id="UP000001514">
    <property type="component" value="Unassembled WGS sequence"/>
</dbReference>
<dbReference type="AlphaFoldDB" id="D8RRH1"/>
<keyword evidence="3" id="KW-1185">Reference proteome</keyword>
<dbReference type="HOGENOM" id="CLU_115909_3_1_1"/>
<evidence type="ECO:0000256" key="1">
    <source>
        <dbReference type="ARBA" id="ARBA00010795"/>
    </source>
</evidence>